<keyword evidence="5" id="KW-1185">Reference proteome</keyword>
<feature type="domain" description="SUEL-type lectin" evidence="2">
    <location>
        <begin position="235"/>
        <end position="316"/>
    </location>
</feature>
<gene>
    <name evidence="4" type="ORF">ACHHYP_07033</name>
</gene>
<evidence type="ECO:0000313" key="4">
    <source>
        <dbReference type="EMBL" id="OQR88237.1"/>
    </source>
</evidence>
<feature type="domain" description="SUEL-type lectin" evidence="2">
    <location>
        <begin position="34"/>
        <end position="120"/>
    </location>
</feature>
<dbReference type="OrthoDB" id="1100386at2759"/>
<dbReference type="InterPro" id="IPR043159">
    <property type="entry name" value="Lectin_gal-bd_sf"/>
</dbReference>
<evidence type="ECO:0000259" key="2">
    <source>
        <dbReference type="PROSITE" id="PS50228"/>
    </source>
</evidence>
<accession>A0A0A7CNF1</accession>
<dbReference type="Gene3D" id="2.60.120.740">
    <property type="match status" value="3"/>
</dbReference>
<evidence type="ECO:0000256" key="1">
    <source>
        <dbReference type="SAM" id="SignalP"/>
    </source>
</evidence>
<feature type="signal peptide" evidence="1">
    <location>
        <begin position="1"/>
        <end position="22"/>
    </location>
</feature>
<evidence type="ECO:0000313" key="3">
    <source>
        <dbReference type="EMBL" id="AIG56096.1"/>
    </source>
</evidence>
<organism evidence="3">
    <name type="scientific">Achlya hypogyna</name>
    <name type="common">Oomycete</name>
    <name type="synonym">Protoachlya hypogyna</name>
    <dbReference type="NCBI Taxonomy" id="1202772"/>
    <lineage>
        <taxon>Eukaryota</taxon>
        <taxon>Sar</taxon>
        <taxon>Stramenopiles</taxon>
        <taxon>Oomycota</taxon>
        <taxon>Saprolegniomycetes</taxon>
        <taxon>Saprolegniales</taxon>
        <taxon>Achlyaceae</taxon>
        <taxon>Achlya</taxon>
    </lineage>
</organism>
<dbReference type="PANTHER" id="PTHR46780">
    <property type="entry name" value="PROTEIN EVA-1"/>
    <property type="match status" value="1"/>
</dbReference>
<evidence type="ECO:0000313" key="5">
    <source>
        <dbReference type="Proteomes" id="UP000243579"/>
    </source>
</evidence>
<dbReference type="GO" id="GO:0030246">
    <property type="term" value="F:carbohydrate binding"/>
    <property type="evidence" value="ECO:0007669"/>
    <property type="project" value="InterPro"/>
</dbReference>
<proteinExistence type="predicted"/>
<dbReference type="STRING" id="1202772.A0A0A7CNF1"/>
<dbReference type="PROSITE" id="PS50228">
    <property type="entry name" value="SUEL_LECTIN"/>
    <property type="match status" value="3"/>
</dbReference>
<dbReference type="Proteomes" id="UP000243579">
    <property type="component" value="Unassembled WGS sequence"/>
</dbReference>
<dbReference type="AlphaFoldDB" id="A0A0A7CNF1"/>
<dbReference type="EMBL" id="JNBR01001398">
    <property type="protein sequence ID" value="OQR88237.1"/>
    <property type="molecule type" value="Genomic_DNA"/>
</dbReference>
<dbReference type="InterPro" id="IPR000922">
    <property type="entry name" value="Lectin_gal-bd_dom"/>
</dbReference>
<feature type="chain" id="PRO_5002027413" evidence="1">
    <location>
        <begin position="23"/>
        <end position="339"/>
    </location>
</feature>
<name>A0A0A7CNF1_ACHHY</name>
<sequence>MGNKNSNMALLSAASLATLTSAAIAPEDFVAITVFEHQNIAFGCEVPSHVVKNVLFASYGMPTGNGLDAALGSCHAPTSKSVVESACRGKASCKVAAENSVFGDPCVGTFKHLTVAIECGAPDAAPTLAPGHSLVTKTVDEHQTLQLGCTNPTDKIASILFASYGMPTGSGLNAVTNTCHAPSSQSVLESACVGKSSCAVAAENNVFNDPCIGTFKHLTVTAECAPSSYQTWATTKENTNLDLACKEGFIISSVDFASYGVPNGYSNGWCHTSSSQDIVSKLCVGQASCSVPAVNGIFNDPCVGTFKALAAKVTCAPGTAPPTITTERLVSECIKNLPF</sequence>
<reference evidence="3 5" key="1">
    <citation type="journal article" date="2014" name="Genome Biol. Evol.">
        <title>The secreted proteins of Achlya hypogyna and Thraustotheca clavata identify the ancestral oomycete secretome and reveal gene acquisitions by horizontal gene transfer.</title>
        <authorList>
            <person name="Misner I."/>
            <person name="Blouin N."/>
            <person name="Leonard G."/>
            <person name="Richards T.A."/>
            <person name="Lane C.E."/>
        </authorList>
    </citation>
    <scope>NUCLEOTIDE SEQUENCE</scope>
    <source>
        <strain evidence="3 5">ATCC 48635</strain>
    </source>
</reference>
<protein>
    <submittedName>
        <fullName evidence="3">Secreted protein</fullName>
    </submittedName>
</protein>
<keyword evidence="1" id="KW-0732">Signal</keyword>
<feature type="domain" description="SUEL-type lectin" evidence="2">
    <location>
        <begin position="139"/>
        <end position="225"/>
    </location>
</feature>
<dbReference type="Pfam" id="PF02140">
    <property type="entry name" value="SUEL_Lectin"/>
    <property type="match status" value="3"/>
</dbReference>
<dbReference type="CDD" id="cd22842">
    <property type="entry name" value="Gal_Rha_Lectin_BGal"/>
    <property type="match status" value="3"/>
</dbReference>
<dbReference type="EMBL" id="KM038635">
    <property type="protein sequence ID" value="AIG56096.1"/>
    <property type="molecule type" value="Genomic_DNA"/>
</dbReference>